<dbReference type="Gene3D" id="2.40.330.10">
    <property type="entry name" value="DNA-binding pseudobarrel domain"/>
    <property type="match status" value="1"/>
</dbReference>
<evidence type="ECO:0000256" key="5">
    <source>
        <dbReference type="ARBA" id="ARBA00023163"/>
    </source>
</evidence>
<keyword evidence="3 8" id="KW-0805">Transcription regulation</keyword>
<evidence type="ECO:0000256" key="7">
    <source>
        <dbReference type="ARBA" id="ARBA00023294"/>
    </source>
</evidence>
<dbReference type="FunFam" id="2.40.330.10:FF:000001">
    <property type="entry name" value="Auxin response factor"/>
    <property type="match status" value="1"/>
</dbReference>
<keyword evidence="6 8" id="KW-0539">Nucleus</keyword>
<proteinExistence type="inferred from homology"/>
<dbReference type="GO" id="GO:0003677">
    <property type="term" value="F:DNA binding"/>
    <property type="evidence" value="ECO:0007669"/>
    <property type="project" value="UniProtKB-KW"/>
</dbReference>
<gene>
    <name evidence="12" type="primary">LOC116208690</name>
</gene>
<evidence type="ECO:0000259" key="10">
    <source>
        <dbReference type="PROSITE" id="PS50863"/>
    </source>
</evidence>
<reference evidence="12" key="2">
    <citation type="submission" date="2025-08" db="UniProtKB">
        <authorList>
            <consortium name="RefSeq"/>
        </authorList>
    </citation>
    <scope>IDENTIFICATION</scope>
    <source>
        <tissue evidence="12">Leaf</tissue>
    </source>
</reference>
<keyword evidence="7 8" id="KW-0927">Auxin signaling pathway</keyword>
<dbReference type="InterPro" id="IPR010525">
    <property type="entry name" value="ARF_dom"/>
</dbReference>
<feature type="compositionally biased region" description="Basic and acidic residues" evidence="9">
    <location>
        <begin position="132"/>
        <end position="147"/>
    </location>
</feature>
<reference evidence="11" key="1">
    <citation type="journal article" date="2020" name="Plant Biotechnol. J.">
        <title>The pomegranate (Punica granatum L.) draft genome dissects genetic divergence between soft- and hard-seeded cultivars.</title>
        <authorList>
            <person name="Luo X."/>
            <person name="Li H."/>
            <person name="Wu Z."/>
            <person name="Yao W."/>
            <person name="Zhao P."/>
            <person name="Cao D."/>
            <person name="Yu H."/>
            <person name="Li K."/>
            <person name="Poudel K."/>
            <person name="Zhao D."/>
            <person name="Zhang F."/>
            <person name="Xia X."/>
            <person name="Chen L."/>
            <person name="Wang Q."/>
            <person name="Jing D."/>
            <person name="Cao S."/>
        </authorList>
    </citation>
    <scope>NUCLEOTIDE SEQUENCE [LARGE SCALE GENOMIC DNA]</scope>
    <source>
        <strain evidence="11">cv. Tunisia</strain>
    </source>
</reference>
<dbReference type="SMART" id="SM01019">
    <property type="entry name" value="B3"/>
    <property type="match status" value="1"/>
</dbReference>
<evidence type="ECO:0000256" key="6">
    <source>
        <dbReference type="ARBA" id="ARBA00023242"/>
    </source>
</evidence>
<dbReference type="InterPro" id="IPR015300">
    <property type="entry name" value="DNA-bd_pseudobarrel_sf"/>
</dbReference>
<evidence type="ECO:0000256" key="8">
    <source>
        <dbReference type="RuleBase" id="RU004561"/>
    </source>
</evidence>
<comment type="subcellular location">
    <subcellularLocation>
        <location evidence="1 8">Nucleus</location>
    </subcellularLocation>
</comment>
<comment type="subunit">
    <text evidence="8">Homodimers and heterodimers.</text>
</comment>
<dbReference type="AlphaFoldDB" id="A0A6P8DUN7"/>
<dbReference type="RefSeq" id="XP_031398094.1">
    <property type="nucleotide sequence ID" value="XM_031542234.1"/>
</dbReference>
<keyword evidence="11" id="KW-1185">Reference proteome</keyword>
<dbReference type="Pfam" id="PF06507">
    <property type="entry name" value="ARF_AD"/>
    <property type="match status" value="1"/>
</dbReference>
<dbReference type="CDD" id="cd10017">
    <property type="entry name" value="B3_DNA"/>
    <property type="match status" value="1"/>
</dbReference>
<protein>
    <recommendedName>
        <fullName evidence="8">Auxin response factor</fullName>
    </recommendedName>
</protein>
<comment type="similarity">
    <text evidence="2 8">Belongs to the ARF family.</text>
</comment>
<dbReference type="Proteomes" id="UP000515151">
    <property type="component" value="Chromosome 5"/>
</dbReference>
<dbReference type="PROSITE" id="PS50863">
    <property type="entry name" value="B3"/>
    <property type="match status" value="1"/>
</dbReference>
<evidence type="ECO:0000313" key="12">
    <source>
        <dbReference type="RefSeq" id="XP_031398094.1"/>
    </source>
</evidence>
<comment type="function">
    <text evidence="8">Auxin response factors (ARFs) are transcriptional factors that bind specifically to the DNA sequence 5'-TGTCTC-3' found in the auxin-responsive promoter elements (AuxREs).</text>
</comment>
<dbReference type="InterPro" id="IPR044835">
    <property type="entry name" value="ARF_plant"/>
</dbReference>
<accession>A0A6P8DUN7</accession>
<dbReference type="Pfam" id="PF02362">
    <property type="entry name" value="B3"/>
    <property type="match status" value="1"/>
</dbReference>
<sequence length="696" mass="76350">MAGLIDLNTVDDDEAPPTSAPLSSPSTSSSALSASNSNASSSSSAVAAAPPTAAPYPVCLELWQACAGPLISLPRKGSGVAYFPQGQLEQSSDLPVPACRLPPHVFCRVVDVKLYADATSSDDAYAQVALLPEHEQNEQKQRQRDLEAEAEEDETEPAGKSTTPHMFCKTLTASDTSTHGGFSVPRRAAEDCFPPLDYSQQRPSQELVAKDLHSLEWKFRHIYRGQPRRHLLTTGWSAFVNKKKLVSGDAVLFLRGEDGELRLGIRRAAQVKGSATHPSLRIQHLNQSALMEIPKALSVGGVFNVYYDPRSTTSQFITPYRKFFKSLDCSFTPGMRFKMRFEGEDASGQRYSGFITGVSDIDPIRWPGSKWRCLTVRYEFGMVRWDNMDAIRCNRICPWEIESCSSVPAANGFKLPGSKRTRFGIPPVGPEYPVPNGFGAPDFGESYRFQKVLQGQENSGFDAAACNGMESQNRPLSELRRNLLGSNGSEAIGTAYNCTGFGESFRFHKVLQGQETFPRQSYGQSIYDNEVRANRRFGSFDTVQAVSSWNEWPGSTFMMGPNSHVGPQALPAQASSLSSVLTFPNAMTNFKMLPCLHEASKGLRVGNEGLKGDSLLWDGKLGIPDDCNHSRPLPPSHHKGNRDVAPFKRGCRLFGFSLMEGEKFSEKEADLGPPPLNPDASICSQLSTKEFVTSIL</sequence>
<keyword evidence="5 8" id="KW-0804">Transcription</keyword>
<dbReference type="FunFam" id="2.30.30.1040:FF:000001">
    <property type="entry name" value="Auxin response factor"/>
    <property type="match status" value="1"/>
</dbReference>
<dbReference type="PANTHER" id="PTHR31384:SF5">
    <property type="entry name" value="AUXIN RESPONSE FACTOR 3"/>
    <property type="match status" value="1"/>
</dbReference>
<evidence type="ECO:0000313" key="11">
    <source>
        <dbReference type="Proteomes" id="UP000515151"/>
    </source>
</evidence>
<evidence type="ECO:0000256" key="4">
    <source>
        <dbReference type="ARBA" id="ARBA00023125"/>
    </source>
</evidence>
<feature type="domain" description="TF-B3" evidence="10">
    <location>
        <begin position="167"/>
        <end position="269"/>
    </location>
</feature>
<dbReference type="GeneID" id="116208690"/>
<name>A0A6P8DUN7_PUNGR</name>
<dbReference type="GO" id="GO:0005634">
    <property type="term" value="C:nucleus"/>
    <property type="evidence" value="ECO:0007669"/>
    <property type="project" value="UniProtKB-SubCell"/>
</dbReference>
<dbReference type="Gene3D" id="2.30.30.1040">
    <property type="match status" value="1"/>
</dbReference>
<evidence type="ECO:0000256" key="3">
    <source>
        <dbReference type="ARBA" id="ARBA00023015"/>
    </source>
</evidence>
<keyword evidence="4 8" id="KW-0238">DNA-binding</keyword>
<dbReference type="PANTHER" id="PTHR31384">
    <property type="entry name" value="AUXIN RESPONSE FACTOR 4-RELATED"/>
    <property type="match status" value="1"/>
</dbReference>
<dbReference type="SUPFAM" id="SSF101936">
    <property type="entry name" value="DNA-binding pseudobarrel domain"/>
    <property type="match status" value="1"/>
</dbReference>
<evidence type="ECO:0000256" key="1">
    <source>
        <dbReference type="ARBA" id="ARBA00004123"/>
    </source>
</evidence>
<feature type="region of interest" description="Disordered" evidence="9">
    <location>
        <begin position="132"/>
        <end position="165"/>
    </location>
</feature>
<organism evidence="11 12">
    <name type="scientific">Punica granatum</name>
    <name type="common">Pomegranate</name>
    <dbReference type="NCBI Taxonomy" id="22663"/>
    <lineage>
        <taxon>Eukaryota</taxon>
        <taxon>Viridiplantae</taxon>
        <taxon>Streptophyta</taxon>
        <taxon>Embryophyta</taxon>
        <taxon>Tracheophyta</taxon>
        <taxon>Spermatophyta</taxon>
        <taxon>Magnoliopsida</taxon>
        <taxon>eudicotyledons</taxon>
        <taxon>Gunneridae</taxon>
        <taxon>Pentapetalae</taxon>
        <taxon>rosids</taxon>
        <taxon>malvids</taxon>
        <taxon>Myrtales</taxon>
        <taxon>Lythraceae</taxon>
        <taxon>Punica</taxon>
    </lineage>
</organism>
<evidence type="ECO:0000256" key="2">
    <source>
        <dbReference type="ARBA" id="ARBA00007853"/>
    </source>
</evidence>
<dbReference type="GO" id="GO:0006355">
    <property type="term" value="P:regulation of DNA-templated transcription"/>
    <property type="evidence" value="ECO:0007669"/>
    <property type="project" value="InterPro"/>
</dbReference>
<dbReference type="InterPro" id="IPR003340">
    <property type="entry name" value="B3_DNA-bd"/>
</dbReference>
<dbReference type="OrthoDB" id="624437at2759"/>
<dbReference type="GO" id="GO:0009734">
    <property type="term" value="P:auxin-activated signaling pathway"/>
    <property type="evidence" value="ECO:0007669"/>
    <property type="project" value="UniProtKB-KW"/>
</dbReference>
<feature type="region of interest" description="Disordered" evidence="9">
    <location>
        <begin position="1"/>
        <end position="47"/>
    </location>
</feature>
<evidence type="ECO:0000256" key="9">
    <source>
        <dbReference type="SAM" id="MobiDB-lite"/>
    </source>
</evidence>
<feature type="compositionally biased region" description="Low complexity" evidence="9">
    <location>
        <begin position="16"/>
        <end position="47"/>
    </location>
</feature>